<evidence type="ECO:0000313" key="2">
    <source>
        <dbReference type="Proteomes" id="UP000826656"/>
    </source>
</evidence>
<dbReference type="EMBL" id="JAIVGD010000013">
    <property type="protein sequence ID" value="KAH0761900.1"/>
    <property type="molecule type" value="Genomic_DNA"/>
</dbReference>
<reference evidence="1 2" key="1">
    <citation type="journal article" date="2021" name="bioRxiv">
        <title>Chromosome-scale and haplotype-resolved genome assembly of a tetraploid potato cultivar.</title>
        <authorList>
            <person name="Sun H."/>
            <person name="Jiao W.-B."/>
            <person name="Krause K."/>
            <person name="Campoy J.A."/>
            <person name="Goel M."/>
            <person name="Folz-Donahue K."/>
            <person name="Kukat C."/>
            <person name="Huettel B."/>
            <person name="Schneeberger K."/>
        </authorList>
    </citation>
    <scope>NUCLEOTIDE SEQUENCE [LARGE SCALE GENOMIC DNA]</scope>
    <source>
        <strain evidence="1">SolTubOtavaFocal</strain>
        <tissue evidence="1">Leaves</tissue>
    </source>
</reference>
<proteinExistence type="predicted"/>
<comment type="caution">
    <text evidence="1">The sequence shown here is derived from an EMBL/GenBank/DDBJ whole genome shotgun (WGS) entry which is preliminary data.</text>
</comment>
<name>A0ABQ7VCV2_SOLTU</name>
<accession>A0ABQ7VCV2</accession>
<sequence>MSEIRSILQGLVGKIATVRPQNKVPMYENRDLSPAPPMFRHKYASINFGWFCGDNPKAWIFQAEHYFEFYEIAETYKLSLASLALEWYQWLFRNKQLAD</sequence>
<protein>
    <submittedName>
        <fullName evidence="1">Uncharacterized protein</fullName>
    </submittedName>
</protein>
<evidence type="ECO:0000313" key="1">
    <source>
        <dbReference type="EMBL" id="KAH0761900.1"/>
    </source>
</evidence>
<gene>
    <name evidence="1" type="ORF">KY290_017973</name>
</gene>
<organism evidence="1 2">
    <name type="scientific">Solanum tuberosum</name>
    <name type="common">Potato</name>
    <dbReference type="NCBI Taxonomy" id="4113"/>
    <lineage>
        <taxon>Eukaryota</taxon>
        <taxon>Viridiplantae</taxon>
        <taxon>Streptophyta</taxon>
        <taxon>Embryophyta</taxon>
        <taxon>Tracheophyta</taxon>
        <taxon>Spermatophyta</taxon>
        <taxon>Magnoliopsida</taxon>
        <taxon>eudicotyledons</taxon>
        <taxon>Gunneridae</taxon>
        <taxon>Pentapetalae</taxon>
        <taxon>asterids</taxon>
        <taxon>lamiids</taxon>
        <taxon>Solanales</taxon>
        <taxon>Solanaceae</taxon>
        <taxon>Solanoideae</taxon>
        <taxon>Solaneae</taxon>
        <taxon>Solanum</taxon>
    </lineage>
</organism>
<keyword evidence="2" id="KW-1185">Reference proteome</keyword>
<dbReference type="Proteomes" id="UP000826656">
    <property type="component" value="Unassembled WGS sequence"/>
</dbReference>